<dbReference type="InterPro" id="IPR026983">
    <property type="entry name" value="DHC"/>
</dbReference>
<dbReference type="InterPro" id="IPR024743">
    <property type="entry name" value="Dynein_HC_stalk"/>
</dbReference>
<dbReference type="Pfam" id="PF12780">
    <property type="entry name" value="AAA_8"/>
    <property type="match status" value="1"/>
</dbReference>
<dbReference type="Gene3D" id="1.20.920.20">
    <property type="match status" value="1"/>
</dbReference>
<evidence type="ECO:0000313" key="6">
    <source>
        <dbReference type="EMBL" id="KAI1717124.1"/>
    </source>
</evidence>
<gene>
    <name evidence="6" type="ORF">DdX_06854</name>
</gene>
<evidence type="ECO:0000259" key="3">
    <source>
        <dbReference type="Pfam" id="PF08393"/>
    </source>
</evidence>
<dbReference type="Gene3D" id="1.20.920.30">
    <property type="match status" value="1"/>
</dbReference>
<dbReference type="InterPro" id="IPR042222">
    <property type="entry name" value="Dynein_2_N"/>
</dbReference>
<dbReference type="EMBL" id="JAKKPZ010000009">
    <property type="protein sequence ID" value="KAI1717124.1"/>
    <property type="molecule type" value="Genomic_DNA"/>
</dbReference>
<keyword evidence="7" id="KW-1185">Reference proteome</keyword>
<dbReference type="Gene3D" id="1.20.140.100">
    <property type="entry name" value="Dynein heavy chain, N-terminal domain 2"/>
    <property type="match status" value="1"/>
</dbReference>
<dbReference type="GO" id="GO:0007018">
    <property type="term" value="P:microtubule-based movement"/>
    <property type="evidence" value="ECO:0007669"/>
    <property type="project" value="InterPro"/>
</dbReference>
<evidence type="ECO:0000259" key="5">
    <source>
        <dbReference type="Pfam" id="PF12780"/>
    </source>
</evidence>
<sequence length="2948" mass="338772">MKNYNTKTSNDLVVPKLPTLRRTEFRPRFTNEKFIFHLLEGVEDPQALLKSWEKQSQRLKAANNLNCVTRSQFTVWHQQEHEKRKQAKQILRQSLNEDIAYARAWFWITRQKLAEEDERGLLWPARQFPEESIEREIVEECLEWFWGASRLALLQHYFGQYGQREAEQVGKIHKSWASGERPFVRDGNGLLPERPTTAMAFSNLTRFRIRRYIEERKGVIFDNSWMMVAPDTTTTPQMRLHIFAQLKEFHATMELKLVPNLPHGRKMASLNITLNQECTKAAHATVTRYLEVLENEIGRISVQCQAAERKLQLPVDKIRDDLKSPIVEISKQERIRFTLDEVESYVEQCIQIVDKRLAIEEIQRGPFLAPFSRLIYNEQVAFKTTEKYLAERLKSARQSLLKLSKCPESLECGIFCVKFEGVWETLRERAHTVILRCSQLIRENFHNHLVDLDQEFHRFKRVLNFRSTDPATMLTNKAEAITLCEKDIPRAVETLMAVYDRMYTLTQLLQFDPSEHEHLIGLVAMRRALPRQISDHSMFFQRRLHVFSQFVRERQSLIRSAADEAINRLKIINTFTNPMDTEEYLREMIVLKPLALSLLENVTILNEQEQAVRFSLTKLPQIESLAKYVDKLWSLFEWTKKYQNYQSEFYNRSRIDARVSECQAFLNNFVDVLTQLSSQLEGQKAARHFIVQVRNDVEKFRMELPVLEIMSSSRLRDRHWEKISEVVGIDLSQYVNATIAQFCELDLKQHISKLKPIAFSAEREGEISDQANFIADYWNDASFEMEASPFWNVQIPTNLKCFIGSAKLHRQQLKQFRDSETEKSLFTNRLDKWIHDLEAVHLLLEQWHSTLRRWKRISDIMKYSHETMTAEFEHFRMCAKYWKRMARFIDEERLVIKLLEMKHIPCWLKLVDQHLLKLIQGVKDHLLNLRNASARMCLLSDSDLLKLLSGTVIDKRLAILRRECFPYFSEFFLNAHSQLCGINLDGETVAFQARSISLAVLEKEGPAEFVERMEQTIHDIILQDYAKHAENRDTQLLTYKVSKQLDDFIHRSQALGSHCKHVRDQSEETLNIMLEFKGSQHRLELRPLDFVLHMTALPSMDANFATSWSSGKVPLIFGTMHHCRWKVRTISSIIFAPIHFVNCHHFLKEDAAQQNSVLMILENLDQLVESERNALLERLESVNRECIRLVFCTTMVDLVKSISKNPAVFLTDPLPKTANIVPPPEERVVLNVNIAETTIAESTSSSRRVSRVSSVSGRRPSTAKNKSMADALLETMIGGEIAGLNSIPGFCVACVGPSARETLAEALECGASVTWIYFDAFTNRQLMSHNEEFGKISNGFLLNNLKETMKRDEGSSRSRISSMAGIGEDRSSPGHERTNPGKETQTSSIPARFMVLYGLHQFRSHFSFISPLFRPLSSATQSAAPTTTAGHHATQQSGTKEIASQENVSPLPGSYITLPDGSNFYAADNITFILCIPSKSAKVLDWLARYNIRTIIIDNPANASENISETESRVVSLQQLGSAWSTTRHHLQQSLKKVEYIDIIANVVEHVVIPAFDRLTFHPACAPRPMFETMQQDLAAIVSTVTPANCGEVLRYSVSSTCINFLAIYSLEPTEKMDRVVTDLFMDADKHALEASKIPPNITQWKLSTKEIGHWVCWKDERSIPSSVERELSLTDIFVTYPEMDRILLFSMRRLRFSEDNLLVVGPRFSGKSAAIRKLVRMLQMKPSPQDRTVTPPQAHTQKPTVNDEFHFVWLDSAKRFDLESAQQKLLGIIKESTNARTLVFVVDNFHFQESITSLLEMYLDQNLIIQDGTPIESFRKIKVILITENVQYNLCRKYGVFGKKFCGIFIRPPNQENIINIMEQVIEWHLTTKTFSSEYRNLVTPIANASIKMMKVCQKDMERILPLILRLCKGIMFSFPDNTPDLDSMLRLWCHELIRVLMDGEWKSDIRAAFLSEFGQVIHEELKSNVEKLFPSKANIADDEEDIDDQSELNSKADGIGGGSSRAPEFSLHQLLYSEMAGFESMEGLPYNMVGNRHEFCRALENLHFEYARNNENSRINLVVTGYIADHCQHIMRVNRQHSEHLVLVARPGSGRHQCVKLATFGLIGQTFRVFFDTEDAMAFEASWKRVMRRVVLSLATQNQIINVFLHMDYILDNISAEWLIMFKQWIQHPIIEELLSDDEVLKTGESIVECEKTLATMLQSSNIRLPGQRCCQFLQYEATKNLELLKNLLSARVTDFVTFVFLVPPQAITQPSNNGHQFDWCSVEYFLELSDDEIAHMKDKILGECVYEYRSRLLDTLNQIFATVQSSHVEKKGTVGIVNQILGEQRPETKLLHDFFQAVVTAYNTKHSGLEKKLTTLKHTLKASAKIRDSNFGDRNYTASELATRLDDEDLILLLLKRNLNETSITQELLATKIDQHQQECAKIVEKLSKHKDKIGIVMQEPEEELHKITTKLAHYKPLDFRKLAAMKSPSMAVRYAVEAIRMLIDDDFVLKPTAQDNWEQCQARLQQHGLYNQLLTFNPLSVNPAKLKAMKRYTDNREFKPLKMRVDSELAADLCQWALAVVNVSNVNKVLRNHRRALNECTTSLTQTQTELQSFREEELKCGQRISALDSEIKEMEEELLKIRRTMDYRQRSDKVLSALSQHNSRWKAMIKSTKTTFNNLLGNSIFEAGFRVLLAPQPNDTKMVLIAKWKSLLMKSGVNYEERASWMNLLANNLISETNCHSPWPIILEPKRTVDVITYLERLFPSNSNIISVDMSEVSGIPQNGSVWMSEELIDKVHRASHSEGTLIIHNIKDSPPSAWYELLGRELNKDNQTVIFDEGPLRIGPKFRLIFVSTFEALTAGKLDMQFLRMLQPIIVEGKMDAKEGAPVMSHTVDESAMSADEETLLKILSEYTAVDILESQELADQVVRICNSLAIEKSKTDAAETSSLGGIELGSWLA</sequence>
<dbReference type="InterPro" id="IPR013602">
    <property type="entry name" value="Dynein_heavy_linker"/>
</dbReference>
<feature type="domain" description="Dynein heavy chain AAA module D4" evidence="5">
    <location>
        <begin position="2061"/>
        <end position="2158"/>
    </location>
</feature>
<evidence type="ECO:0000256" key="1">
    <source>
        <dbReference type="ARBA" id="ARBA00008887"/>
    </source>
</evidence>
<feature type="domain" description="Dynein heavy chain coiled coil stalk" evidence="4">
    <location>
        <begin position="2421"/>
        <end position="2673"/>
    </location>
</feature>
<dbReference type="SUPFAM" id="SSF52540">
    <property type="entry name" value="P-loop containing nucleoside triphosphate hydrolases"/>
    <property type="match status" value="1"/>
</dbReference>
<evidence type="ECO:0000256" key="2">
    <source>
        <dbReference type="SAM" id="MobiDB-lite"/>
    </source>
</evidence>
<dbReference type="Proteomes" id="UP001201812">
    <property type="component" value="Unassembled WGS sequence"/>
</dbReference>
<dbReference type="Pfam" id="PF12777">
    <property type="entry name" value="MT"/>
    <property type="match status" value="1"/>
</dbReference>
<evidence type="ECO:0000259" key="4">
    <source>
        <dbReference type="Pfam" id="PF12777"/>
    </source>
</evidence>
<dbReference type="Gene3D" id="3.40.50.300">
    <property type="entry name" value="P-loop containing nucleotide triphosphate hydrolases"/>
    <property type="match status" value="1"/>
</dbReference>
<feature type="compositionally biased region" description="Basic and acidic residues" evidence="2">
    <location>
        <begin position="1367"/>
        <end position="1380"/>
    </location>
</feature>
<dbReference type="Gene3D" id="1.10.287.2620">
    <property type="match status" value="1"/>
</dbReference>
<dbReference type="PANTHER" id="PTHR45703:SF36">
    <property type="entry name" value="DYNEIN HEAVY CHAIN, CYTOPLASMIC"/>
    <property type="match status" value="1"/>
</dbReference>
<feature type="region of interest" description="Disordered" evidence="2">
    <location>
        <begin position="1423"/>
        <end position="1446"/>
    </location>
</feature>
<feature type="compositionally biased region" description="Polar residues" evidence="2">
    <location>
        <begin position="1435"/>
        <end position="1446"/>
    </location>
</feature>
<proteinExistence type="inferred from homology"/>
<comment type="caution">
    <text evidence="6">The sequence shown here is derived from an EMBL/GenBank/DDBJ whole genome shotgun (WGS) entry which is preliminary data.</text>
</comment>
<dbReference type="InterPro" id="IPR027417">
    <property type="entry name" value="P-loop_NTPase"/>
</dbReference>
<reference evidence="6" key="1">
    <citation type="submission" date="2022-01" db="EMBL/GenBank/DDBJ databases">
        <title>Genome Sequence Resource for Two Populations of Ditylenchus destructor, the Migratory Endoparasitic Phytonematode.</title>
        <authorList>
            <person name="Zhang H."/>
            <person name="Lin R."/>
            <person name="Xie B."/>
        </authorList>
    </citation>
    <scope>NUCLEOTIDE SEQUENCE</scope>
    <source>
        <strain evidence="6">BazhouSP</strain>
    </source>
</reference>
<feature type="compositionally biased region" description="Low complexity" evidence="2">
    <location>
        <begin position="1423"/>
        <end position="1434"/>
    </location>
</feature>
<feature type="region of interest" description="Disordered" evidence="2">
    <location>
        <begin position="1985"/>
        <end position="2006"/>
    </location>
</feature>
<feature type="domain" description="Dynein heavy chain linker" evidence="3">
    <location>
        <begin position="624"/>
        <end position="1021"/>
    </location>
</feature>
<dbReference type="GO" id="GO:0030286">
    <property type="term" value="C:dynein complex"/>
    <property type="evidence" value="ECO:0007669"/>
    <property type="project" value="InterPro"/>
</dbReference>
<comment type="similarity">
    <text evidence="1">Belongs to the dynein heavy chain family.</text>
</comment>
<dbReference type="InterPro" id="IPR024317">
    <property type="entry name" value="Dynein_heavy_chain_D4_dom"/>
</dbReference>
<protein>
    <submittedName>
        <fullName evidence="6">Microtubule-binding stalk of dynein motor domain-containing protein</fullName>
    </submittedName>
</protein>
<dbReference type="GO" id="GO:0051959">
    <property type="term" value="F:dynein light intermediate chain binding"/>
    <property type="evidence" value="ECO:0007669"/>
    <property type="project" value="InterPro"/>
</dbReference>
<accession>A0AAD4N969</accession>
<dbReference type="Pfam" id="PF08393">
    <property type="entry name" value="DHC_N2"/>
    <property type="match status" value="1"/>
</dbReference>
<name>A0AAD4N969_9BILA</name>
<evidence type="ECO:0000313" key="7">
    <source>
        <dbReference type="Proteomes" id="UP001201812"/>
    </source>
</evidence>
<organism evidence="6 7">
    <name type="scientific">Ditylenchus destructor</name>
    <dbReference type="NCBI Taxonomy" id="166010"/>
    <lineage>
        <taxon>Eukaryota</taxon>
        <taxon>Metazoa</taxon>
        <taxon>Ecdysozoa</taxon>
        <taxon>Nematoda</taxon>
        <taxon>Chromadorea</taxon>
        <taxon>Rhabditida</taxon>
        <taxon>Tylenchina</taxon>
        <taxon>Tylenchomorpha</taxon>
        <taxon>Sphaerularioidea</taxon>
        <taxon>Anguinidae</taxon>
        <taxon>Anguininae</taxon>
        <taxon>Ditylenchus</taxon>
    </lineage>
</organism>
<dbReference type="PANTHER" id="PTHR45703">
    <property type="entry name" value="DYNEIN HEAVY CHAIN"/>
    <property type="match status" value="1"/>
</dbReference>
<dbReference type="GO" id="GO:0045505">
    <property type="term" value="F:dynein intermediate chain binding"/>
    <property type="evidence" value="ECO:0007669"/>
    <property type="project" value="InterPro"/>
</dbReference>
<feature type="region of interest" description="Disordered" evidence="2">
    <location>
        <begin position="1351"/>
        <end position="1386"/>
    </location>
</feature>